<dbReference type="SUPFAM" id="SSF46548">
    <property type="entry name" value="alpha-helical ferredoxin"/>
    <property type="match status" value="2"/>
</dbReference>
<proteinExistence type="predicted"/>
<dbReference type="Gene3D" id="3.30.70.20">
    <property type="match status" value="1"/>
</dbReference>
<dbReference type="PANTHER" id="PTHR42783">
    <property type="entry name" value="GLUTAMATE SYNTHASE [NADPH] SMALL CHAIN"/>
    <property type="match status" value="1"/>
</dbReference>
<feature type="domain" description="4Fe-4S ferredoxin-type" evidence="4">
    <location>
        <begin position="1074"/>
        <end position="1103"/>
    </location>
</feature>
<dbReference type="InterPro" id="IPR023753">
    <property type="entry name" value="FAD/NAD-binding_dom"/>
</dbReference>
<dbReference type="PROSITE" id="PS00198">
    <property type="entry name" value="4FE4S_FER_1"/>
    <property type="match status" value="2"/>
</dbReference>
<sequence length="1118" mass="118495">MKSPKNRLHSVMVVGATPAGVAATNKLGELGIPVILVDADADINRRLSDDAYRLPSGIPLNFAHRPGLIRILRNPGIRCIMPVSVTGVRHNPQGFAVKIETTQTFVDSSRCTLCGRCVAVCPGEAEAGCRPIAFESRMALPGRAVIDKRREPLCQNSCPLGVNAQGYIALARAGRYDKALALIRRDNVLPGICGRVCHHPCEEACRRGEVDGPLAIRDIKRFLADVEARQPQPDDATPSVPSPTRAEKIAVVGSGPAGLAAAADLARQGFAVTIFEKESQAGGLLRYGIGPHRLPRAILDRELDYIRRLGVEIQTGQPIDLGGDFSDLKNRFDAVLLTVGSWADRRLGITGESLDGVDGCLALLRQFYRGTIQALDETVAVIGDGNAAFDLARVLHRLGARVTLISWFPMEKIPADAEEVEAALAEGIPIVHSRQVTAFNGIEGRLKDLTLMPTRPGEADAQGIAWPVVVDGGAAEWMAVDRAVVAIGQTGAYTEGLTAIASTPGGYLGVDGDGRTRLPGVYAAGDAVSGASSVVQAMAGGRLAAGIIANDLTGADCGVGRVATARPPARDFVPIDPATPTCERTPMAEIPLAARQASFAEVACGYAEKQVQLEAARCLQCAACAECLECVSACGEVQAIRHDEPVLSTTENVGVMIVADPELIPSIRGEDVIRAYGPAAAKPDVFAMILRGQAAAAKALVLLKGAAAGPKGHGIAFVPPDPGLNPDIRMGVFACRCNDSLGWSEGMDAYLQWLYDRPEIAHAEAVNAACTPEGIAHILATVRELGLTRVVLASCVCCPLDFICSACTDQRSRLKVGLFNGTGISRAMVQTVNLRGEVLRLIKQRPELALERFTGFMDRAISHSAHLLPFPAPVRNYNFTTAVIGGNEAALTAATTLAEAGQDVILIGADPQNRQHPNIYALADTRVTGISGTLGNFEVRTHGQSMDRTFTVGGIILGEKTRDLSFYHRHEGHPNHFLHTTAQDGRDNGTPFLYPGMTSISGLFLADPSGVPISKRIKGAAAAVLAAAAMPIGPRHSRGFSVKIKENQCRGCGRCLAVCPYQAIAFRPNAVGGYYAEVDDALCKGCGNCISVCPSDAADSPYRDHVYLEQTVEKLLVS</sequence>
<evidence type="ECO:0000256" key="3">
    <source>
        <dbReference type="ARBA" id="ARBA00023014"/>
    </source>
</evidence>
<dbReference type="InterPro" id="IPR036188">
    <property type="entry name" value="FAD/NAD-bd_sf"/>
</dbReference>
<gene>
    <name evidence="5" type="ORF">DSCOOX_04570</name>
</gene>
<dbReference type="InterPro" id="IPR017900">
    <property type="entry name" value="4Fe4S_Fe_S_CS"/>
</dbReference>
<keyword evidence="2" id="KW-0408">Iron</keyword>
<dbReference type="Gene3D" id="3.50.50.60">
    <property type="entry name" value="FAD/NAD(P)-binding domain"/>
    <property type="match status" value="3"/>
</dbReference>
<dbReference type="Pfam" id="PF14691">
    <property type="entry name" value="Fer4_20"/>
    <property type="match status" value="1"/>
</dbReference>
<evidence type="ECO:0000313" key="6">
    <source>
        <dbReference type="Proteomes" id="UP000422108"/>
    </source>
</evidence>
<dbReference type="Pfam" id="PF00037">
    <property type="entry name" value="Fer4"/>
    <property type="match status" value="1"/>
</dbReference>
<dbReference type="GO" id="GO:0051536">
    <property type="term" value="F:iron-sulfur cluster binding"/>
    <property type="evidence" value="ECO:0007669"/>
    <property type="project" value="UniProtKB-KW"/>
</dbReference>
<keyword evidence="6" id="KW-1185">Reference proteome</keyword>
<dbReference type="InterPro" id="IPR028261">
    <property type="entry name" value="DPD_II"/>
</dbReference>
<dbReference type="PROSITE" id="PS51379">
    <property type="entry name" value="4FE4S_FER_2"/>
    <property type="match status" value="3"/>
</dbReference>
<dbReference type="GO" id="GO:0016491">
    <property type="term" value="F:oxidoreductase activity"/>
    <property type="evidence" value="ECO:0007669"/>
    <property type="project" value="InterPro"/>
</dbReference>
<dbReference type="Pfam" id="PF07992">
    <property type="entry name" value="Pyr_redox_2"/>
    <property type="match status" value="1"/>
</dbReference>
<dbReference type="InterPro" id="IPR009051">
    <property type="entry name" value="Helical_ferredxn"/>
</dbReference>
<protein>
    <recommendedName>
        <fullName evidence="4">4Fe-4S ferredoxin-type domain-containing protein</fullName>
    </recommendedName>
</protein>
<dbReference type="RefSeq" id="WP_155308751.1">
    <property type="nucleotide sequence ID" value="NZ_AP021879.1"/>
</dbReference>
<name>A0A5K8A4A2_9BACT</name>
<evidence type="ECO:0000259" key="4">
    <source>
        <dbReference type="PROSITE" id="PS51379"/>
    </source>
</evidence>
<reference evidence="5 6" key="1">
    <citation type="submission" date="2019-11" db="EMBL/GenBank/DDBJ databases">
        <title>Comparative genomics of hydrocarbon-degrading Desulfosarcina strains.</title>
        <authorList>
            <person name="Watanabe M."/>
            <person name="Kojima H."/>
            <person name="Fukui M."/>
        </authorList>
    </citation>
    <scope>NUCLEOTIDE SEQUENCE [LARGE SCALE GENOMIC DNA]</scope>
    <source>
        <strain evidence="6">oXyS1</strain>
    </source>
</reference>
<feature type="domain" description="4Fe-4S ferredoxin-type" evidence="4">
    <location>
        <begin position="102"/>
        <end position="125"/>
    </location>
</feature>
<keyword evidence="1" id="KW-0479">Metal-binding</keyword>
<dbReference type="Gene3D" id="1.10.1060.10">
    <property type="entry name" value="Alpha-helical ferredoxin"/>
    <property type="match status" value="1"/>
</dbReference>
<dbReference type="AlphaFoldDB" id="A0A5K8A4A2"/>
<evidence type="ECO:0000313" key="5">
    <source>
        <dbReference type="EMBL" id="BBO87277.1"/>
    </source>
</evidence>
<dbReference type="PRINTS" id="PR00469">
    <property type="entry name" value="PNDRDTASEII"/>
</dbReference>
<evidence type="ECO:0000256" key="1">
    <source>
        <dbReference type="ARBA" id="ARBA00022723"/>
    </source>
</evidence>
<accession>A0A5K8A4A2</accession>
<dbReference type="Pfam" id="PF12838">
    <property type="entry name" value="Fer4_7"/>
    <property type="match status" value="1"/>
</dbReference>
<dbReference type="Proteomes" id="UP000422108">
    <property type="component" value="Chromosome"/>
</dbReference>
<dbReference type="InterPro" id="IPR017896">
    <property type="entry name" value="4Fe4S_Fe-S-bd"/>
</dbReference>
<dbReference type="SUPFAM" id="SSF51971">
    <property type="entry name" value="Nucleotide-binding domain"/>
    <property type="match status" value="2"/>
</dbReference>
<dbReference type="SUPFAM" id="SSF51905">
    <property type="entry name" value="FAD/NAD(P)-binding domain"/>
    <property type="match status" value="2"/>
</dbReference>
<dbReference type="EMBL" id="AP021879">
    <property type="protein sequence ID" value="BBO87277.1"/>
    <property type="molecule type" value="Genomic_DNA"/>
</dbReference>
<dbReference type="PANTHER" id="PTHR42783:SF3">
    <property type="entry name" value="GLUTAMATE SYNTHASE [NADPH] SMALL CHAIN-RELATED"/>
    <property type="match status" value="1"/>
</dbReference>
<dbReference type="SUPFAM" id="SSF54862">
    <property type="entry name" value="4Fe-4S ferredoxins"/>
    <property type="match status" value="1"/>
</dbReference>
<evidence type="ECO:0000256" key="2">
    <source>
        <dbReference type="ARBA" id="ARBA00023004"/>
    </source>
</evidence>
<feature type="domain" description="4Fe-4S ferredoxin-type" evidence="4">
    <location>
        <begin position="1040"/>
        <end position="1069"/>
    </location>
</feature>
<dbReference type="PRINTS" id="PR00368">
    <property type="entry name" value="FADPNR"/>
</dbReference>
<organism evidence="5 6">
    <name type="scientific">Desulfosarcina ovata subsp. ovata</name>
    <dbReference type="NCBI Taxonomy" id="2752305"/>
    <lineage>
        <taxon>Bacteria</taxon>
        <taxon>Pseudomonadati</taxon>
        <taxon>Thermodesulfobacteriota</taxon>
        <taxon>Desulfobacteria</taxon>
        <taxon>Desulfobacterales</taxon>
        <taxon>Desulfosarcinaceae</taxon>
        <taxon>Desulfosarcina</taxon>
    </lineage>
</organism>
<dbReference type="GO" id="GO:0046872">
    <property type="term" value="F:metal ion binding"/>
    <property type="evidence" value="ECO:0007669"/>
    <property type="project" value="UniProtKB-KW"/>
</dbReference>
<keyword evidence="3" id="KW-0411">Iron-sulfur</keyword>